<evidence type="ECO:0008006" key="3">
    <source>
        <dbReference type="Google" id="ProtNLM"/>
    </source>
</evidence>
<dbReference type="InterPro" id="IPR021791">
    <property type="entry name" value="Phage_TAC_11"/>
</dbReference>
<dbReference type="Proteomes" id="UP000053455">
    <property type="component" value="Unassembled WGS sequence"/>
</dbReference>
<organism evidence="1 2">
    <name type="scientific">Aurantiacibacter marinus</name>
    <dbReference type="NCBI Taxonomy" id="874156"/>
    <lineage>
        <taxon>Bacteria</taxon>
        <taxon>Pseudomonadati</taxon>
        <taxon>Pseudomonadota</taxon>
        <taxon>Alphaproteobacteria</taxon>
        <taxon>Sphingomonadales</taxon>
        <taxon>Erythrobacteraceae</taxon>
        <taxon>Aurantiacibacter</taxon>
    </lineage>
</organism>
<accession>A0A0H0XSF9</accession>
<dbReference type="Pfam" id="PF11836">
    <property type="entry name" value="Phage_TAC_11"/>
    <property type="match status" value="1"/>
</dbReference>
<comment type="caution">
    <text evidence="1">The sequence shown here is derived from an EMBL/GenBank/DDBJ whole genome shotgun (WGS) entry which is preliminary data.</text>
</comment>
<gene>
    <name evidence="1" type="ORF">AAV99_04950</name>
</gene>
<proteinExistence type="predicted"/>
<sequence length="115" mass="11989">MNSVQAVAGGSAKNNANIQRGEAAFAVAGSPRILRPTFAAMVAAEEELGPLFALVERASEGQLRLCEITSLFWHCLTEPGAITREDVGEAVMQAGLAAASAPLRTLLAQILQGRA</sequence>
<dbReference type="EMBL" id="LBHU01000001">
    <property type="protein sequence ID" value="KLI64857.1"/>
    <property type="molecule type" value="Genomic_DNA"/>
</dbReference>
<dbReference type="PATRIC" id="fig|874156.12.peg.1026"/>
<dbReference type="STRING" id="874156.GCA_001021555_00286"/>
<dbReference type="RefSeq" id="WP_047092725.1">
    <property type="nucleotide sequence ID" value="NZ_LBHU01000001.1"/>
</dbReference>
<dbReference type="AlphaFoldDB" id="A0A0H0XSF9"/>
<evidence type="ECO:0000313" key="2">
    <source>
        <dbReference type="Proteomes" id="UP000053455"/>
    </source>
</evidence>
<keyword evidence="2" id="KW-1185">Reference proteome</keyword>
<name>A0A0H0XSF9_9SPHN</name>
<reference evidence="1 2" key="1">
    <citation type="submission" date="2015-04" db="EMBL/GenBank/DDBJ databases">
        <title>The draft genome sequence of Erythrobacter marinus HWDM-33.</title>
        <authorList>
            <person name="Zhuang L."/>
            <person name="Liu Y."/>
            <person name="Shao Z."/>
        </authorList>
    </citation>
    <scope>NUCLEOTIDE SEQUENCE [LARGE SCALE GENOMIC DNA]</scope>
    <source>
        <strain evidence="1 2">HWDM-33</strain>
    </source>
</reference>
<evidence type="ECO:0000313" key="1">
    <source>
        <dbReference type="EMBL" id="KLI64857.1"/>
    </source>
</evidence>
<dbReference type="OrthoDB" id="7506512at2"/>
<protein>
    <recommendedName>
        <fullName evidence="3">Gene transfer agent protein</fullName>
    </recommendedName>
</protein>